<dbReference type="Proteomes" id="UP000460272">
    <property type="component" value="Unassembled WGS sequence"/>
</dbReference>
<accession>A0A6P2C7J3</accession>
<keyword evidence="2" id="KW-1185">Reference proteome</keyword>
<proteinExistence type="predicted"/>
<evidence type="ECO:0000313" key="1">
    <source>
        <dbReference type="EMBL" id="TVZ05503.1"/>
    </source>
</evidence>
<dbReference type="OrthoDB" id="3172472at2"/>
<name>A0A6P2C7J3_9ACTN</name>
<comment type="caution">
    <text evidence="1">The sequence shown here is derived from an EMBL/GenBank/DDBJ whole genome shotgun (WGS) entry which is preliminary data.</text>
</comment>
<dbReference type="RefSeq" id="WP_145853204.1">
    <property type="nucleotide sequence ID" value="NZ_RPFW01000002.1"/>
</dbReference>
<dbReference type="Gene3D" id="3.40.50.150">
    <property type="entry name" value="Vaccinia Virus protein VP39"/>
    <property type="match status" value="1"/>
</dbReference>
<dbReference type="EMBL" id="RPFW01000002">
    <property type="protein sequence ID" value="TVZ05503.1"/>
    <property type="molecule type" value="Genomic_DNA"/>
</dbReference>
<sequence length="166" mass="17614">MATASALAPALCRATPEPAIAADHGGSMPAIARGENLTTQDEQVAVFANAAAHLRPGGRFVLEVEVPSAPRIAPGEQGRIFDLSPGHVGIDTHDDPVGQLLSSHHCTLLDGQWVQASGQYRYVWPSELDLMARLAGLRVEARWAGWDRSPFTAASPSQVVVYAKPA</sequence>
<dbReference type="SUPFAM" id="SSF53335">
    <property type="entry name" value="S-adenosyl-L-methionine-dependent methyltransferases"/>
    <property type="match status" value="1"/>
</dbReference>
<dbReference type="AlphaFoldDB" id="A0A6P2C7J3"/>
<gene>
    <name evidence="1" type="ORF">EAS64_13285</name>
</gene>
<dbReference type="InterPro" id="IPR029063">
    <property type="entry name" value="SAM-dependent_MTases_sf"/>
</dbReference>
<protein>
    <recommendedName>
        <fullName evidence="3">Class I SAM-dependent methyltransferase</fullName>
    </recommendedName>
</protein>
<reference evidence="1 2" key="1">
    <citation type="submission" date="2018-11" db="EMBL/GenBank/DDBJ databases">
        <title>Trebonia kvetii gen.nov., sp.nov., a novel acidophilic actinobacterium, and proposal of the new actinobacterial family Treboniaceae fam. nov.</title>
        <authorList>
            <person name="Rapoport D."/>
            <person name="Sagova-Mareckova M."/>
            <person name="Sedlacek I."/>
            <person name="Provaznik J."/>
            <person name="Kralova S."/>
            <person name="Pavlinic D."/>
            <person name="Benes V."/>
            <person name="Kopecky J."/>
        </authorList>
    </citation>
    <scope>NUCLEOTIDE SEQUENCE [LARGE SCALE GENOMIC DNA]</scope>
    <source>
        <strain evidence="1 2">15Tr583</strain>
    </source>
</reference>
<organism evidence="1 2">
    <name type="scientific">Trebonia kvetii</name>
    <dbReference type="NCBI Taxonomy" id="2480626"/>
    <lineage>
        <taxon>Bacteria</taxon>
        <taxon>Bacillati</taxon>
        <taxon>Actinomycetota</taxon>
        <taxon>Actinomycetes</taxon>
        <taxon>Streptosporangiales</taxon>
        <taxon>Treboniaceae</taxon>
        <taxon>Trebonia</taxon>
    </lineage>
</organism>
<evidence type="ECO:0000313" key="2">
    <source>
        <dbReference type="Proteomes" id="UP000460272"/>
    </source>
</evidence>
<evidence type="ECO:0008006" key="3">
    <source>
        <dbReference type="Google" id="ProtNLM"/>
    </source>
</evidence>